<dbReference type="CDD" id="cd02440">
    <property type="entry name" value="AdoMet_MTases"/>
    <property type="match status" value="1"/>
</dbReference>
<name>A0A7W1X8X3_9BACL</name>
<accession>A0A7W1X8X3</accession>
<dbReference type="PANTHER" id="PTHR36112:SF1">
    <property type="entry name" value="RIBOSOMAL RNA SMALL SUBUNIT METHYLTRANSFERASE J"/>
    <property type="match status" value="1"/>
</dbReference>
<dbReference type="AlphaFoldDB" id="A0A7W1X8X3"/>
<protein>
    <submittedName>
        <fullName evidence="1">Class I SAM-dependent methyltransferase</fullName>
    </submittedName>
</protein>
<proteinExistence type="predicted"/>
<keyword evidence="2" id="KW-1185">Reference proteome</keyword>
<dbReference type="InterPro" id="IPR007536">
    <property type="entry name" value="16SrRNA_methylTrfase_J"/>
</dbReference>
<keyword evidence="1" id="KW-0808">Transferase</keyword>
<dbReference type="PANTHER" id="PTHR36112">
    <property type="entry name" value="RIBOSOMAL RNA SMALL SUBUNIT METHYLTRANSFERASE J"/>
    <property type="match status" value="1"/>
</dbReference>
<dbReference type="GO" id="GO:0008990">
    <property type="term" value="F:rRNA (guanine-N2-)-methyltransferase activity"/>
    <property type="evidence" value="ECO:0007669"/>
    <property type="project" value="InterPro"/>
</dbReference>
<keyword evidence="1" id="KW-0489">Methyltransferase</keyword>
<comment type="caution">
    <text evidence="1">The sequence shown here is derived from an EMBL/GenBank/DDBJ whole genome shotgun (WGS) entry which is preliminary data.</text>
</comment>
<dbReference type="Pfam" id="PF04445">
    <property type="entry name" value="SAM_MT"/>
    <property type="match status" value="1"/>
</dbReference>
<reference evidence="1 2" key="1">
    <citation type="submission" date="2020-07" db="EMBL/GenBank/DDBJ databases">
        <authorList>
            <person name="Feng H."/>
        </authorList>
    </citation>
    <scope>NUCLEOTIDE SEQUENCE [LARGE SCALE GENOMIC DNA]</scope>
    <source>
        <strain evidence="2">s-11</strain>
    </source>
</reference>
<evidence type="ECO:0000313" key="2">
    <source>
        <dbReference type="Proteomes" id="UP000530514"/>
    </source>
</evidence>
<dbReference type="RefSeq" id="WP_052153953.1">
    <property type="nucleotide sequence ID" value="NZ_JACEIP010000005.1"/>
</dbReference>
<gene>
    <name evidence="1" type="ORF">H1164_04785</name>
</gene>
<dbReference type="Gene3D" id="3.40.50.150">
    <property type="entry name" value="Vaccinia Virus protein VP39"/>
    <property type="match status" value="1"/>
</dbReference>
<sequence length="243" mass="27087">MELAASLGVRYISRERASLPDLFQQTGLERAVIVTKKEWRYEDKEGNQFFFHPNMSALRIKQLIGGDTDAMVSVAGMREGDRVLDCTLGMGADSIVASFAVGPSGKVVALESEPVIAAIVKHGLHSYQTQRKELDRAMRRVEVIQSDYRTYLKQCADESFDIVMFDPMFRETVKASAAMQQLKPLANPAPLDQESVAEAVRVAKKAVLLKERVKSGEFERLGFVVAKESSQFAWGVIRKGEKQ</sequence>
<evidence type="ECO:0000313" key="1">
    <source>
        <dbReference type="EMBL" id="MBA4542216.1"/>
    </source>
</evidence>
<organism evidence="1 2">
    <name type="scientific">Thermoactinomyces daqus</name>
    <dbReference type="NCBI Taxonomy" id="1329516"/>
    <lineage>
        <taxon>Bacteria</taxon>
        <taxon>Bacillati</taxon>
        <taxon>Bacillota</taxon>
        <taxon>Bacilli</taxon>
        <taxon>Bacillales</taxon>
        <taxon>Thermoactinomycetaceae</taxon>
        <taxon>Thermoactinomyces</taxon>
    </lineage>
</organism>
<dbReference type="EMBL" id="JACEIP010000005">
    <property type="protein sequence ID" value="MBA4542216.1"/>
    <property type="molecule type" value="Genomic_DNA"/>
</dbReference>
<dbReference type="Proteomes" id="UP000530514">
    <property type="component" value="Unassembled WGS sequence"/>
</dbReference>
<dbReference type="SUPFAM" id="SSF53335">
    <property type="entry name" value="S-adenosyl-L-methionine-dependent methyltransferases"/>
    <property type="match status" value="1"/>
</dbReference>
<dbReference type="InterPro" id="IPR029063">
    <property type="entry name" value="SAM-dependent_MTases_sf"/>
</dbReference>
<dbReference type="OrthoDB" id="1653798at2"/>